<evidence type="ECO:0000259" key="2">
    <source>
        <dbReference type="Pfam" id="PF17921"/>
    </source>
</evidence>
<dbReference type="Pfam" id="PF17921">
    <property type="entry name" value="Integrase_H2C2"/>
    <property type="match status" value="1"/>
</dbReference>
<reference evidence="3" key="1">
    <citation type="submission" date="2020-03" db="EMBL/GenBank/DDBJ databases">
        <authorList>
            <person name="Weist P."/>
        </authorList>
    </citation>
    <scope>NUCLEOTIDE SEQUENCE</scope>
</reference>
<dbReference type="EMBL" id="CADEAL010000474">
    <property type="protein sequence ID" value="CAB1420700.1"/>
    <property type="molecule type" value="Genomic_DNA"/>
</dbReference>
<comment type="caution">
    <text evidence="3">The sequence shown here is derived from an EMBL/GenBank/DDBJ whole genome shotgun (WGS) entry which is preliminary data.</text>
</comment>
<feature type="region of interest" description="Disordered" evidence="1">
    <location>
        <begin position="145"/>
        <end position="187"/>
    </location>
</feature>
<evidence type="ECO:0000313" key="4">
    <source>
        <dbReference type="Proteomes" id="UP001153269"/>
    </source>
</evidence>
<evidence type="ECO:0000313" key="3">
    <source>
        <dbReference type="EMBL" id="CAB1420700.1"/>
    </source>
</evidence>
<dbReference type="Gene3D" id="1.10.340.70">
    <property type="match status" value="1"/>
</dbReference>
<organism evidence="3 4">
    <name type="scientific">Pleuronectes platessa</name>
    <name type="common">European plaice</name>
    <dbReference type="NCBI Taxonomy" id="8262"/>
    <lineage>
        <taxon>Eukaryota</taxon>
        <taxon>Metazoa</taxon>
        <taxon>Chordata</taxon>
        <taxon>Craniata</taxon>
        <taxon>Vertebrata</taxon>
        <taxon>Euteleostomi</taxon>
        <taxon>Actinopterygii</taxon>
        <taxon>Neopterygii</taxon>
        <taxon>Teleostei</taxon>
        <taxon>Neoteleostei</taxon>
        <taxon>Acanthomorphata</taxon>
        <taxon>Carangaria</taxon>
        <taxon>Pleuronectiformes</taxon>
        <taxon>Pleuronectoidei</taxon>
        <taxon>Pleuronectidae</taxon>
        <taxon>Pleuronectes</taxon>
    </lineage>
</organism>
<dbReference type="Proteomes" id="UP001153269">
    <property type="component" value="Unassembled WGS sequence"/>
</dbReference>
<dbReference type="InterPro" id="IPR041588">
    <property type="entry name" value="Integrase_H2C2"/>
</dbReference>
<gene>
    <name evidence="3" type="ORF">PLEPLA_LOCUS8575</name>
</gene>
<feature type="domain" description="Integrase zinc-binding" evidence="2">
    <location>
        <begin position="2"/>
        <end position="35"/>
    </location>
</feature>
<sequence length="257" mass="28187">MEKTLDAISLRYYWPGIEEVIRKWVLECPQCQARRNVLKIKKAYIPIEVTEPLELVVMDLVKLTPTKDGHHYISRYPTEVPQEYMVTDDGVEALIAKETQSLGMKSLPAHYSEAQAKMGKSPQPQLQPPHLHPVTLISSRLNLSSSPLISTPSPSSPVASTSAPAPSSPPRHPHLQSPQPQLQPPHLHPVTLISSRLNLSSSPLISSPVTLISPLSPSSPVTSAPPPHLHPVNLISSRLTVTPISSSVCPFRHFGNR</sequence>
<dbReference type="AlphaFoldDB" id="A0A9N7TXB7"/>
<accession>A0A9N7TXB7</accession>
<feature type="compositionally biased region" description="Low complexity" evidence="1">
    <location>
        <begin position="145"/>
        <end position="165"/>
    </location>
</feature>
<evidence type="ECO:0000256" key="1">
    <source>
        <dbReference type="SAM" id="MobiDB-lite"/>
    </source>
</evidence>
<keyword evidence="4" id="KW-1185">Reference proteome</keyword>
<proteinExistence type="predicted"/>
<protein>
    <recommendedName>
        <fullName evidence="2">Integrase zinc-binding domain-containing protein</fullName>
    </recommendedName>
</protein>
<name>A0A9N7TXB7_PLEPL</name>